<evidence type="ECO:0000256" key="6">
    <source>
        <dbReference type="ARBA" id="ARBA00022917"/>
    </source>
</evidence>
<dbReference type="Pfam" id="PF00551">
    <property type="entry name" value="Formyl_trans_N"/>
    <property type="match status" value="1"/>
</dbReference>
<evidence type="ECO:0000256" key="1">
    <source>
        <dbReference type="ARBA" id="ARBA00004173"/>
    </source>
</evidence>
<accession>A0A812ATZ6</accession>
<dbReference type="SUPFAM" id="SSF53328">
    <property type="entry name" value="Formyltransferase"/>
    <property type="match status" value="1"/>
</dbReference>
<dbReference type="InterPro" id="IPR005794">
    <property type="entry name" value="Fmt"/>
</dbReference>
<dbReference type="InterPro" id="IPR002376">
    <property type="entry name" value="Formyl_transf_N"/>
</dbReference>
<reference evidence="13" key="1">
    <citation type="submission" date="2021-01" db="EMBL/GenBank/DDBJ databases">
        <authorList>
            <person name="Li R."/>
            <person name="Bekaert M."/>
        </authorList>
    </citation>
    <scope>NUCLEOTIDE SEQUENCE</scope>
    <source>
        <strain evidence="13">Farmed</strain>
    </source>
</reference>
<dbReference type="PANTHER" id="PTHR11138:SF5">
    <property type="entry name" value="METHIONYL-TRNA FORMYLTRANSFERASE, MITOCHONDRIAL"/>
    <property type="match status" value="1"/>
</dbReference>
<keyword evidence="14" id="KW-1185">Reference proteome</keyword>
<comment type="function">
    <text evidence="10">Methionyl-tRNA formyltransferase that formylates methionyl-tRNA in mitochondria and is crucial for translation initiation.</text>
</comment>
<dbReference type="OrthoDB" id="10268103at2759"/>
<evidence type="ECO:0000259" key="11">
    <source>
        <dbReference type="Pfam" id="PF00551"/>
    </source>
</evidence>
<feature type="domain" description="Formyl transferase N-terminal" evidence="11">
    <location>
        <begin position="112"/>
        <end position="214"/>
    </location>
</feature>
<keyword evidence="8" id="KW-0496">Mitochondrion</keyword>
<comment type="catalytic activity">
    <reaction evidence="9">
        <text>L-methionyl-tRNA(fMet) + (6R)-10-formyltetrahydrofolate = N-formyl-L-methionyl-tRNA(fMet) + (6S)-5,6,7,8-tetrahydrofolate + H(+)</text>
        <dbReference type="Rhea" id="RHEA:24380"/>
        <dbReference type="Rhea" id="RHEA-COMP:9952"/>
        <dbReference type="Rhea" id="RHEA-COMP:9953"/>
        <dbReference type="ChEBI" id="CHEBI:15378"/>
        <dbReference type="ChEBI" id="CHEBI:57453"/>
        <dbReference type="ChEBI" id="CHEBI:78530"/>
        <dbReference type="ChEBI" id="CHEBI:78844"/>
        <dbReference type="ChEBI" id="CHEBI:195366"/>
        <dbReference type="EC" id="2.1.2.9"/>
    </reaction>
    <physiologicalReaction direction="left-to-right" evidence="9">
        <dbReference type="Rhea" id="RHEA:24381"/>
    </physiologicalReaction>
</comment>
<evidence type="ECO:0000256" key="5">
    <source>
        <dbReference type="ARBA" id="ARBA00022679"/>
    </source>
</evidence>
<dbReference type="CDD" id="cd08646">
    <property type="entry name" value="FMT_core_Met-tRNA-FMT_N"/>
    <property type="match status" value="1"/>
</dbReference>
<dbReference type="InterPro" id="IPR036477">
    <property type="entry name" value="Formyl_transf_N_sf"/>
</dbReference>
<dbReference type="FunFam" id="3.40.50.12230:FF:000003">
    <property type="entry name" value="methionyl-tRNA formyltransferase, mitochondrial"/>
    <property type="match status" value="1"/>
</dbReference>
<evidence type="ECO:0000256" key="4">
    <source>
        <dbReference type="ARBA" id="ARBA00014185"/>
    </source>
</evidence>
<name>A0A812ATZ6_ACAPH</name>
<dbReference type="PANTHER" id="PTHR11138">
    <property type="entry name" value="METHIONYL-TRNA FORMYLTRANSFERASE"/>
    <property type="match status" value="1"/>
</dbReference>
<dbReference type="Pfam" id="PF02911">
    <property type="entry name" value="Formyl_trans_C"/>
    <property type="match status" value="1"/>
</dbReference>
<dbReference type="EC" id="2.1.2.9" evidence="3"/>
<evidence type="ECO:0000313" key="14">
    <source>
        <dbReference type="Proteomes" id="UP000597762"/>
    </source>
</evidence>
<keyword evidence="5 13" id="KW-0808">Transferase</keyword>
<evidence type="ECO:0000256" key="9">
    <source>
        <dbReference type="ARBA" id="ARBA00052555"/>
    </source>
</evidence>
<evidence type="ECO:0000256" key="7">
    <source>
        <dbReference type="ARBA" id="ARBA00022946"/>
    </source>
</evidence>
<feature type="domain" description="Formyl transferase C-terminal" evidence="12">
    <location>
        <begin position="238"/>
        <end position="353"/>
    </location>
</feature>
<dbReference type="Gene3D" id="3.40.50.12230">
    <property type="match status" value="1"/>
</dbReference>
<dbReference type="Proteomes" id="UP000597762">
    <property type="component" value="Unassembled WGS sequence"/>
</dbReference>
<proteinExistence type="inferred from homology"/>
<dbReference type="AlphaFoldDB" id="A0A812ATZ6"/>
<dbReference type="InterPro" id="IPR005793">
    <property type="entry name" value="Formyl_trans_C"/>
</dbReference>
<evidence type="ECO:0000256" key="2">
    <source>
        <dbReference type="ARBA" id="ARBA00010699"/>
    </source>
</evidence>
<protein>
    <recommendedName>
        <fullName evidence="4">Methionyl-tRNA formyltransferase, mitochondrial</fullName>
        <ecNumber evidence="3">2.1.2.9</ecNumber>
    </recommendedName>
</protein>
<dbReference type="GO" id="GO:0005739">
    <property type="term" value="C:mitochondrion"/>
    <property type="evidence" value="ECO:0007669"/>
    <property type="project" value="UniProtKB-SubCell"/>
</dbReference>
<organism evidence="13 14">
    <name type="scientific">Acanthosepion pharaonis</name>
    <name type="common">Pharaoh cuttlefish</name>
    <name type="synonym">Sepia pharaonis</name>
    <dbReference type="NCBI Taxonomy" id="158019"/>
    <lineage>
        <taxon>Eukaryota</taxon>
        <taxon>Metazoa</taxon>
        <taxon>Spiralia</taxon>
        <taxon>Lophotrochozoa</taxon>
        <taxon>Mollusca</taxon>
        <taxon>Cephalopoda</taxon>
        <taxon>Coleoidea</taxon>
        <taxon>Decapodiformes</taxon>
        <taxon>Sepiida</taxon>
        <taxon>Sepiina</taxon>
        <taxon>Sepiidae</taxon>
        <taxon>Acanthosepion</taxon>
    </lineage>
</organism>
<dbReference type="NCBIfam" id="TIGR00460">
    <property type="entry name" value="fmt"/>
    <property type="match status" value="1"/>
</dbReference>
<evidence type="ECO:0000256" key="10">
    <source>
        <dbReference type="ARBA" id="ARBA00057846"/>
    </source>
</evidence>
<evidence type="ECO:0000313" key="13">
    <source>
        <dbReference type="EMBL" id="CAE1157355.1"/>
    </source>
</evidence>
<evidence type="ECO:0000256" key="8">
    <source>
        <dbReference type="ARBA" id="ARBA00023128"/>
    </source>
</evidence>
<keyword evidence="7" id="KW-0809">Transit peptide</keyword>
<sequence>MPDDRNDLNKKKPLSDKTLKANKKGYLLSIDMRQLGNIFFSKNPPWNILFFGSDEFSLETLKKLKENMESSGNRCVKSIEVACKAYPCKVRSFAKEQRLAIHTWPIPTMKDKYDVGVVVSFGRLIPERVINMFPHGILNVHASLLPRWRGAAPLIHSILNGDETTGISIMEIRPKRFDIGPLLLQKAYAMPPKCTMMELRSFLAKEGATLLLETLCQLNCLESLENEQGHHGITYAHKVKPYMAYINWADQTAVQIERQYRAIHEMMPLKTKWKGEDLKLLDMILNDITKEYNIDDLIRQKTTFNSSSSVVPGTVLHYKADNSLVVKCLNGWVAFRNVVLKKPMSSQDFYNGYLSKVKPKTLNIFESRENFLYADIYNEKVTDRKNS</sequence>
<evidence type="ECO:0000259" key="12">
    <source>
        <dbReference type="Pfam" id="PF02911"/>
    </source>
</evidence>
<comment type="caution">
    <text evidence="13">The sequence shown here is derived from an EMBL/GenBank/DDBJ whole genome shotgun (WGS) entry which is preliminary data.</text>
</comment>
<comment type="subcellular location">
    <subcellularLocation>
        <location evidence="1">Mitochondrion</location>
    </subcellularLocation>
</comment>
<evidence type="ECO:0000256" key="3">
    <source>
        <dbReference type="ARBA" id="ARBA00012261"/>
    </source>
</evidence>
<dbReference type="InterPro" id="IPR011034">
    <property type="entry name" value="Formyl_transferase-like_C_sf"/>
</dbReference>
<dbReference type="GO" id="GO:0004479">
    <property type="term" value="F:methionyl-tRNA formyltransferase activity"/>
    <property type="evidence" value="ECO:0007669"/>
    <property type="project" value="UniProtKB-EC"/>
</dbReference>
<keyword evidence="6" id="KW-0648">Protein biosynthesis</keyword>
<dbReference type="SUPFAM" id="SSF50486">
    <property type="entry name" value="FMT C-terminal domain-like"/>
    <property type="match status" value="1"/>
</dbReference>
<dbReference type="InterPro" id="IPR041711">
    <property type="entry name" value="Met-tRNA-FMT_N"/>
</dbReference>
<comment type="similarity">
    <text evidence="2">Belongs to the Fmt family.</text>
</comment>
<dbReference type="EMBL" id="CAHIKZ030000172">
    <property type="protein sequence ID" value="CAE1157355.1"/>
    <property type="molecule type" value="Genomic_DNA"/>
</dbReference>
<gene>
    <name evidence="13" type="ORF">SPHA_5161</name>
</gene>